<dbReference type="AlphaFoldDB" id="A0AAN7PPS0"/>
<evidence type="ECO:0000256" key="1">
    <source>
        <dbReference type="SAM" id="MobiDB-lite"/>
    </source>
</evidence>
<organism evidence="2 3">
    <name type="scientific">Aquatica leii</name>
    <dbReference type="NCBI Taxonomy" id="1421715"/>
    <lineage>
        <taxon>Eukaryota</taxon>
        <taxon>Metazoa</taxon>
        <taxon>Ecdysozoa</taxon>
        <taxon>Arthropoda</taxon>
        <taxon>Hexapoda</taxon>
        <taxon>Insecta</taxon>
        <taxon>Pterygota</taxon>
        <taxon>Neoptera</taxon>
        <taxon>Endopterygota</taxon>
        <taxon>Coleoptera</taxon>
        <taxon>Polyphaga</taxon>
        <taxon>Elateriformia</taxon>
        <taxon>Elateroidea</taxon>
        <taxon>Lampyridae</taxon>
        <taxon>Luciolinae</taxon>
        <taxon>Aquatica</taxon>
    </lineage>
</organism>
<accession>A0AAN7PPS0</accession>
<evidence type="ECO:0000313" key="3">
    <source>
        <dbReference type="Proteomes" id="UP001353858"/>
    </source>
</evidence>
<comment type="caution">
    <text evidence="2">The sequence shown here is derived from an EMBL/GenBank/DDBJ whole genome shotgun (WGS) entry which is preliminary data.</text>
</comment>
<gene>
    <name evidence="2" type="ORF">RN001_014751</name>
</gene>
<keyword evidence="3" id="KW-1185">Reference proteome</keyword>
<evidence type="ECO:0000313" key="2">
    <source>
        <dbReference type="EMBL" id="KAK4872722.1"/>
    </source>
</evidence>
<name>A0AAN7PPS0_9COLE</name>
<protein>
    <submittedName>
        <fullName evidence="2">Uncharacterized protein</fullName>
    </submittedName>
</protein>
<dbReference type="Proteomes" id="UP001353858">
    <property type="component" value="Unassembled WGS sequence"/>
</dbReference>
<proteinExistence type="predicted"/>
<dbReference type="EMBL" id="JARPUR010000007">
    <property type="protein sequence ID" value="KAK4872722.1"/>
    <property type="molecule type" value="Genomic_DNA"/>
</dbReference>
<reference evidence="3" key="1">
    <citation type="submission" date="2023-01" db="EMBL/GenBank/DDBJ databases">
        <title>Key to firefly adult light organ development and bioluminescence: homeobox transcription factors regulate luciferase expression and transportation to peroxisome.</title>
        <authorList>
            <person name="Fu X."/>
        </authorList>
    </citation>
    <scope>NUCLEOTIDE SEQUENCE [LARGE SCALE GENOMIC DNA]</scope>
</reference>
<feature type="region of interest" description="Disordered" evidence="1">
    <location>
        <begin position="233"/>
        <end position="252"/>
    </location>
</feature>
<sequence>MYAKSGVIKAYAYKKRLFYGSTFDIPIMPTTRATASVQTAGEPSNTQSSDQDLMKNLADLLTKHTTTTDQLPIFSGDALEDPEEFFKALQTHFEERNINPEQQPKTTAEQLRDGAASWWKNYSVFEPTYKEMRQLVIQKYDNATIRAKMQAEFYTKEQKSESNSEFLNRKQRLAKRLKIPIQDCFSLIKELVHPRFRPFIMDREPTSMMEFSIYLDELEPKVKSLLSLSNRQYNAASSSPQPPSTQGSTLPQCRYCPERHFHRDCPILEARHAPVPGNAPAAGAEPRP</sequence>